<evidence type="ECO:0008006" key="3">
    <source>
        <dbReference type="Google" id="ProtNLM"/>
    </source>
</evidence>
<dbReference type="RefSeq" id="XP_001737846.1">
    <property type="nucleotide sequence ID" value="XM_001737794.1"/>
</dbReference>
<gene>
    <name evidence="1" type="ORF">EDI_044930</name>
</gene>
<dbReference type="GeneID" id="5882900"/>
<dbReference type="AlphaFoldDB" id="B0EHZ3"/>
<keyword evidence="2" id="KW-1185">Reference proteome</keyword>
<dbReference type="OMA" id="KEMTTMI"/>
<name>B0EHZ3_ENTDS</name>
<reference evidence="2" key="1">
    <citation type="submission" date="2007-12" db="EMBL/GenBank/DDBJ databases">
        <title>Annotation of Entamoeba dispar SAW760.</title>
        <authorList>
            <person name="Lorenzi H."/>
            <person name="Inman J."/>
            <person name="Schobel S."/>
            <person name="Amedeo P."/>
            <person name="Caler E."/>
        </authorList>
    </citation>
    <scope>NUCLEOTIDE SEQUENCE [LARGE SCALE GENOMIC DNA]</scope>
    <source>
        <strain evidence="2">ATCC PRA-260 / SAW760</strain>
    </source>
</reference>
<sequence>MTEYMGFPLLVIASEQGIRFIKYKKEYCCPLQHVLYPIEGIKQVCLFNQYVLYFTHSYSKTSSPSRLFFFKLESNIFDDLESPKENHATIKQKKSININLIQTPLNSRIISMKIIGKYIIVLCFDMLFCFDQEIKYVFSTPVNHPNGMTTSQSSINIMYTSNNHYYVDEKKFKDNKILDNTITHQDCYWRETVSLIMNNSGECDNNEYTIISKIISSSIEIKILQGVNEKNKFIINRPHDPTIRFVGAYGKRNNRVMFIGINNYIYSVIISLDNPKMNKKETKEPFSFGKSSSLITFGDKKAEKETQCYVNIFHGNVQTIFSYDFLTNKLQKEMTTMIGKL</sequence>
<dbReference type="eggNOG" id="ENOG502RD73">
    <property type="taxonomic scope" value="Eukaryota"/>
</dbReference>
<dbReference type="VEuPathDB" id="AmoebaDB:EDI_044930"/>
<dbReference type="KEGG" id="edi:EDI_044930"/>
<proteinExistence type="predicted"/>
<accession>B0EHZ3</accession>
<protein>
    <recommendedName>
        <fullName evidence="3">CNH domain-containing protein</fullName>
    </recommendedName>
</protein>
<dbReference type="OrthoDB" id="28288at2759"/>
<evidence type="ECO:0000313" key="1">
    <source>
        <dbReference type="EMBL" id="EDR25937.1"/>
    </source>
</evidence>
<dbReference type="EMBL" id="DS549356">
    <property type="protein sequence ID" value="EDR25937.1"/>
    <property type="molecule type" value="Genomic_DNA"/>
</dbReference>
<organism evidence="2">
    <name type="scientific">Entamoeba dispar (strain ATCC PRA-260 / SAW760)</name>
    <dbReference type="NCBI Taxonomy" id="370354"/>
    <lineage>
        <taxon>Eukaryota</taxon>
        <taxon>Amoebozoa</taxon>
        <taxon>Evosea</taxon>
        <taxon>Archamoebae</taxon>
        <taxon>Mastigamoebida</taxon>
        <taxon>Entamoebidae</taxon>
        <taxon>Entamoeba</taxon>
    </lineage>
</organism>
<evidence type="ECO:0000313" key="2">
    <source>
        <dbReference type="Proteomes" id="UP000008076"/>
    </source>
</evidence>
<dbReference type="Proteomes" id="UP000008076">
    <property type="component" value="Unassembled WGS sequence"/>
</dbReference>